<dbReference type="UniPathway" id="UPA00219"/>
<dbReference type="EMBL" id="RFAQ01000031">
    <property type="protein sequence ID" value="RMD00188.1"/>
    <property type="molecule type" value="Genomic_DNA"/>
</dbReference>
<proteinExistence type="predicted"/>
<evidence type="ECO:0000256" key="7">
    <source>
        <dbReference type="ARBA" id="ARBA00022676"/>
    </source>
</evidence>
<feature type="transmembrane region" description="Helical" evidence="16">
    <location>
        <begin position="21"/>
        <end position="49"/>
    </location>
</feature>
<dbReference type="PANTHER" id="PTHR32282">
    <property type="entry name" value="BINDING PROTEIN TRANSPEPTIDASE, PUTATIVE-RELATED"/>
    <property type="match status" value="1"/>
</dbReference>
<dbReference type="InterPro" id="IPR036950">
    <property type="entry name" value="PBP_transglycosylase"/>
</dbReference>
<evidence type="ECO:0000256" key="5">
    <source>
        <dbReference type="ARBA" id="ARBA00022645"/>
    </source>
</evidence>
<comment type="catalytic activity">
    <reaction evidence="15">
        <text>[GlcNAc-(1-&gt;4)-Mur2Ac(oyl-L-Ala-gamma-D-Glu-L-Lys-D-Ala-D-Ala)](n)-di-trans,octa-cis-undecaprenyl diphosphate + beta-D-GlcNAc-(1-&gt;4)-Mur2Ac(oyl-L-Ala-gamma-D-Glu-L-Lys-D-Ala-D-Ala)-di-trans,octa-cis-undecaprenyl diphosphate = [GlcNAc-(1-&gt;4)-Mur2Ac(oyl-L-Ala-gamma-D-Glu-L-Lys-D-Ala-D-Ala)](n+1)-di-trans,octa-cis-undecaprenyl diphosphate + di-trans,octa-cis-undecaprenyl diphosphate + H(+)</text>
        <dbReference type="Rhea" id="RHEA:23708"/>
        <dbReference type="Rhea" id="RHEA-COMP:9602"/>
        <dbReference type="Rhea" id="RHEA-COMP:9603"/>
        <dbReference type="ChEBI" id="CHEBI:15378"/>
        <dbReference type="ChEBI" id="CHEBI:58405"/>
        <dbReference type="ChEBI" id="CHEBI:60033"/>
        <dbReference type="ChEBI" id="CHEBI:78435"/>
        <dbReference type="EC" id="2.4.99.28"/>
    </reaction>
</comment>
<keyword evidence="16" id="KW-0472">Membrane</keyword>
<dbReference type="SUPFAM" id="SSF53955">
    <property type="entry name" value="Lysozyme-like"/>
    <property type="match status" value="1"/>
</dbReference>
<dbReference type="GO" id="GO:0046677">
    <property type="term" value="P:response to antibiotic"/>
    <property type="evidence" value="ECO:0007669"/>
    <property type="project" value="UniProtKB-KW"/>
</dbReference>
<dbReference type="InterPro" id="IPR001264">
    <property type="entry name" value="Glyco_trans_51"/>
</dbReference>
<dbReference type="InterPro" id="IPR023346">
    <property type="entry name" value="Lysozyme-like_dom_sf"/>
</dbReference>
<dbReference type="EC" id="2.4.99.28" evidence="14"/>
<evidence type="ECO:0000256" key="14">
    <source>
        <dbReference type="ARBA" id="ARBA00044770"/>
    </source>
</evidence>
<dbReference type="SUPFAM" id="SSF56601">
    <property type="entry name" value="beta-lactamase/transpeptidase-like"/>
    <property type="match status" value="1"/>
</dbReference>
<protein>
    <recommendedName>
        <fullName evidence="4">Penicillin-binding protein 1A</fullName>
        <ecNumber evidence="14">2.4.99.28</ecNumber>
        <ecNumber evidence="3">3.4.16.4</ecNumber>
    </recommendedName>
</protein>
<evidence type="ECO:0000256" key="11">
    <source>
        <dbReference type="ARBA" id="ARBA00023251"/>
    </source>
</evidence>
<dbReference type="GO" id="GO:0008955">
    <property type="term" value="F:peptidoglycan glycosyltransferase activity"/>
    <property type="evidence" value="ECO:0007669"/>
    <property type="project" value="UniProtKB-EC"/>
</dbReference>
<dbReference type="GO" id="GO:0005886">
    <property type="term" value="C:plasma membrane"/>
    <property type="evidence" value="ECO:0007669"/>
    <property type="project" value="UniProtKB-SubCell"/>
</dbReference>
<keyword evidence="10" id="KW-0735">Signal-anchor</keyword>
<dbReference type="GO" id="GO:0009002">
    <property type="term" value="F:serine-type D-Ala-D-Ala carboxypeptidase activity"/>
    <property type="evidence" value="ECO:0007669"/>
    <property type="project" value="UniProtKB-EC"/>
</dbReference>
<dbReference type="RefSeq" id="WP_122059325.1">
    <property type="nucleotide sequence ID" value="NZ_RFAQ01000031.1"/>
</dbReference>
<dbReference type="GO" id="GO:0006508">
    <property type="term" value="P:proteolysis"/>
    <property type="evidence" value="ECO:0007669"/>
    <property type="project" value="UniProtKB-KW"/>
</dbReference>
<dbReference type="InterPro" id="IPR012338">
    <property type="entry name" value="Beta-lactam/transpept-like"/>
</dbReference>
<feature type="domain" description="Glycosyl transferase family 51" evidence="18">
    <location>
        <begin position="79"/>
        <end position="254"/>
    </location>
</feature>
<comment type="caution">
    <text evidence="19">The sequence shown here is derived from an EMBL/GenBank/DDBJ whole genome shotgun (WGS) entry which is preliminary data.</text>
</comment>
<keyword evidence="8 19" id="KW-0808">Transferase</keyword>
<evidence type="ECO:0000313" key="20">
    <source>
        <dbReference type="Proteomes" id="UP000277999"/>
    </source>
</evidence>
<evidence type="ECO:0000256" key="13">
    <source>
        <dbReference type="ARBA" id="ARBA00034000"/>
    </source>
</evidence>
<name>A0A3M0SZQ5_9CLOT</name>
<keyword evidence="11" id="KW-0046">Antibiotic resistance</keyword>
<keyword evidence="5" id="KW-0121">Carboxypeptidase</keyword>
<dbReference type="InterPro" id="IPR001460">
    <property type="entry name" value="PCN-bd_Tpept"/>
</dbReference>
<evidence type="ECO:0000256" key="16">
    <source>
        <dbReference type="SAM" id="Phobius"/>
    </source>
</evidence>
<keyword evidence="9" id="KW-0378">Hydrolase</keyword>
<evidence type="ECO:0000256" key="8">
    <source>
        <dbReference type="ARBA" id="ARBA00022679"/>
    </source>
</evidence>
<evidence type="ECO:0000256" key="15">
    <source>
        <dbReference type="ARBA" id="ARBA00049902"/>
    </source>
</evidence>
<keyword evidence="12" id="KW-0511">Multifunctional enzyme</keyword>
<dbReference type="Gene3D" id="1.10.3810.10">
    <property type="entry name" value="Biosynthetic peptidoglycan transglycosylase-like"/>
    <property type="match status" value="1"/>
</dbReference>
<comment type="catalytic activity">
    <reaction evidence="13">
        <text>Preferential cleavage: (Ac)2-L-Lys-D-Ala-|-D-Ala. Also transpeptidation of peptidyl-alanyl moieties that are N-acyl substituents of D-alanine.</text>
        <dbReference type="EC" id="3.4.16.4"/>
    </reaction>
</comment>
<dbReference type="GO" id="GO:0008658">
    <property type="term" value="F:penicillin binding"/>
    <property type="evidence" value="ECO:0007669"/>
    <property type="project" value="InterPro"/>
</dbReference>
<evidence type="ECO:0000256" key="4">
    <source>
        <dbReference type="ARBA" id="ARBA00018638"/>
    </source>
</evidence>
<evidence type="ECO:0000256" key="9">
    <source>
        <dbReference type="ARBA" id="ARBA00022801"/>
    </source>
</evidence>
<evidence type="ECO:0000256" key="12">
    <source>
        <dbReference type="ARBA" id="ARBA00023268"/>
    </source>
</evidence>
<evidence type="ECO:0000256" key="2">
    <source>
        <dbReference type="ARBA" id="ARBA00004401"/>
    </source>
</evidence>
<dbReference type="GO" id="GO:0009252">
    <property type="term" value="P:peptidoglycan biosynthetic process"/>
    <property type="evidence" value="ECO:0007669"/>
    <property type="project" value="UniProtKB-UniPathway"/>
</dbReference>
<feature type="domain" description="Penicillin-binding protein transpeptidase" evidence="17">
    <location>
        <begin position="376"/>
        <end position="643"/>
    </location>
</feature>
<comment type="subcellular location">
    <subcellularLocation>
        <location evidence="2">Cell membrane</location>
        <topology evidence="2">Single-pass type II membrane protein</topology>
    </subcellularLocation>
</comment>
<keyword evidence="6" id="KW-0645">Protease</keyword>
<accession>A0A3M0SZQ5</accession>
<dbReference type="PANTHER" id="PTHR32282:SF33">
    <property type="entry name" value="PEPTIDOGLYCAN GLYCOSYLTRANSFERASE"/>
    <property type="match status" value="1"/>
</dbReference>
<evidence type="ECO:0000313" key="19">
    <source>
        <dbReference type="EMBL" id="RMD00188.1"/>
    </source>
</evidence>
<dbReference type="Proteomes" id="UP000277999">
    <property type="component" value="Unassembled WGS sequence"/>
</dbReference>
<evidence type="ECO:0000256" key="10">
    <source>
        <dbReference type="ARBA" id="ARBA00022968"/>
    </source>
</evidence>
<dbReference type="Gene3D" id="3.40.710.10">
    <property type="entry name" value="DD-peptidase/beta-lactamase superfamily"/>
    <property type="match status" value="1"/>
</dbReference>
<gene>
    <name evidence="19" type="ORF">D9O40_10770</name>
</gene>
<organism evidence="19 20">
    <name type="scientific">Clostridium autoethanogenum</name>
    <dbReference type="NCBI Taxonomy" id="84023"/>
    <lineage>
        <taxon>Bacteria</taxon>
        <taxon>Bacillati</taxon>
        <taxon>Bacillota</taxon>
        <taxon>Clostridia</taxon>
        <taxon>Eubacteriales</taxon>
        <taxon>Clostridiaceae</taxon>
        <taxon>Clostridium</taxon>
    </lineage>
</organism>
<dbReference type="AlphaFoldDB" id="A0A3M0SZQ5"/>
<dbReference type="Pfam" id="PF00905">
    <property type="entry name" value="Transpeptidase"/>
    <property type="match status" value="1"/>
</dbReference>
<dbReference type="InterPro" id="IPR050396">
    <property type="entry name" value="Glycosyltr_51/Transpeptidase"/>
</dbReference>
<comment type="function">
    <text evidence="1">Cell wall formation. Synthesis of cross-linked peptidoglycan from the lipid intermediates. The enzyme has a penicillin-insensitive transglycosylase N-terminal domain (formation of linear glycan strands) and a penicillin-sensitive transpeptidase C-terminal domain (cross-linking of the peptide subunits).</text>
</comment>
<reference evidence="19 20" key="1">
    <citation type="submission" date="2018-10" db="EMBL/GenBank/DDBJ databases">
        <title>Genome-centric metagenomics revealed C2 chemical producing, CO utilizing Clostridium with novel acetogenic gene cluster.</title>
        <authorList>
            <person name="Kang H."/>
            <person name="Park B."/>
            <person name="Choi I.G."/>
            <person name="Chang I.S."/>
        </authorList>
    </citation>
    <scope>NUCLEOTIDE SEQUENCE [LARGE SCALE GENOMIC DNA]</scope>
    <source>
        <strain evidence="19 20">H21-9</strain>
    </source>
</reference>
<evidence type="ECO:0000259" key="18">
    <source>
        <dbReference type="Pfam" id="PF00912"/>
    </source>
</evidence>
<dbReference type="EC" id="3.4.16.4" evidence="3"/>
<keyword evidence="7" id="KW-0328">Glycosyltransferase</keyword>
<evidence type="ECO:0000256" key="3">
    <source>
        <dbReference type="ARBA" id="ARBA00012448"/>
    </source>
</evidence>
<evidence type="ECO:0000256" key="6">
    <source>
        <dbReference type="ARBA" id="ARBA00022670"/>
    </source>
</evidence>
<evidence type="ECO:0000256" key="1">
    <source>
        <dbReference type="ARBA" id="ARBA00002624"/>
    </source>
</evidence>
<keyword evidence="16" id="KW-0812">Transmembrane</keyword>
<dbReference type="Pfam" id="PF00912">
    <property type="entry name" value="Transgly"/>
    <property type="match status" value="1"/>
</dbReference>
<evidence type="ECO:0000259" key="17">
    <source>
        <dbReference type="Pfam" id="PF00905"/>
    </source>
</evidence>
<sequence length="659" mass="74980">MEVTQLPKNQKSKKTHKVKKHNLLTVFSVFIIVIFLFCSKYLFIAVSLYNDASTKINSISYSTFHGNQTTYLYDSKNTVLNKLYGSKNSIYLTSFYIPQAVKNAFISIEDKDYFNHGAFSIKANFRVLYSIIKSKGKITQGGSTITQQLARTVFLNFDKTYKRKLEEIIIAIKLDQKYTKQQILEFYINNINFANNAYGIEAASRRYFSKSCNELNLSEICFLAAIPNNPTYYNPIKNINNTLKRRDFILSSMKKNNYITDYEYTTAVNYKIVLNPEKYDGNVWIESYALNCAARVLMKLNGFQFKNTFDTQQDIDSYDKNYSNVYNECINDIRTNGYKIYTSIDMDKQKLLQDSLDNGLLDFTEQNKGIYSLQGSSVSIDNKTGYVIAIVGGRTSPKKDYLNRAFQCFRQPGSSLKPLAVYTPAFEKGYDDTSIINDHYIDGGPHNDGDVYMGDIPIRTAVQMSLNSVAYQIFNDITPTYGLSFVRDMDFNKIVKKDYTLSAALGGLTYGVTPIEMASAYSTLARGGEFIAPTCIRSIVNSQGQTIYENNLGKRRVYNYNASYLMSDILKGTLENVWGTAYNVRLNGITSAAKTGTTSNQKDGWLCGYSAYYTTVVWVGYDIPKYVDNLYGGTYPGQIWHNYMQQVHSGLQDKDFYTP</sequence>
<keyword evidence="16" id="KW-1133">Transmembrane helix</keyword>